<evidence type="ECO:0000256" key="7">
    <source>
        <dbReference type="ARBA" id="ARBA00023002"/>
    </source>
</evidence>
<dbReference type="OrthoDB" id="10053569at2759"/>
<keyword evidence="2 11" id="KW-0285">Flavoprotein</keyword>
<keyword evidence="12" id="KW-1133">Transmembrane helix</keyword>
<dbReference type="GO" id="GO:0005777">
    <property type="term" value="C:peroxisome"/>
    <property type="evidence" value="ECO:0007669"/>
    <property type="project" value="EnsemblFungi"/>
</dbReference>
<evidence type="ECO:0000256" key="1">
    <source>
        <dbReference type="ARBA" id="ARBA00001974"/>
    </source>
</evidence>
<dbReference type="PANTHER" id="PTHR46028">
    <property type="entry name" value="KYNURENINE 3-MONOOXYGENASE"/>
    <property type="match status" value="1"/>
</dbReference>
<feature type="domain" description="FAD-binding" evidence="13">
    <location>
        <begin position="4"/>
        <end position="365"/>
    </location>
</feature>
<dbReference type="Proteomes" id="UP000000314">
    <property type="component" value="Chromosome 4"/>
</dbReference>
<dbReference type="GO" id="GO:0004502">
    <property type="term" value="F:kynurenine 3-monooxygenase activity"/>
    <property type="evidence" value="ECO:0007669"/>
    <property type="project" value="UniProtKB-UniRule"/>
</dbReference>
<keyword evidence="5 11" id="KW-0274">FAD</keyword>
<dbReference type="Pfam" id="PF01494">
    <property type="entry name" value="FAD_binding_3"/>
    <property type="match status" value="1"/>
</dbReference>
<organism evidence="14 15">
    <name type="scientific">Komagataella phaffii (strain GS115 / ATCC 20864)</name>
    <name type="common">Yeast</name>
    <name type="synonym">Pichia pastoris</name>
    <dbReference type="NCBI Taxonomy" id="644223"/>
    <lineage>
        <taxon>Eukaryota</taxon>
        <taxon>Fungi</taxon>
        <taxon>Dikarya</taxon>
        <taxon>Ascomycota</taxon>
        <taxon>Saccharomycotina</taxon>
        <taxon>Pichiomycetes</taxon>
        <taxon>Pichiales</taxon>
        <taxon>Pichiaceae</taxon>
        <taxon>Komagataella</taxon>
    </lineage>
</organism>
<dbReference type="GO" id="GO:0034354">
    <property type="term" value="P:'de novo' NAD+ biosynthetic process from L-tryptophan"/>
    <property type="evidence" value="ECO:0007669"/>
    <property type="project" value="UniProtKB-UniRule"/>
</dbReference>
<dbReference type="RefSeq" id="XP_002494278.1">
    <property type="nucleotide sequence ID" value="XM_002494233.1"/>
</dbReference>
<evidence type="ECO:0000256" key="9">
    <source>
        <dbReference type="ARBA" id="ARBA00023128"/>
    </source>
</evidence>
<dbReference type="InterPro" id="IPR002938">
    <property type="entry name" value="FAD-bd"/>
</dbReference>
<evidence type="ECO:0000256" key="8">
    <source>
        <dbReference type="ARBA" id="ARBA00023033"/>
    </source>
</evidence>
<dbReference type="GO" id="GO:0070189">
    <property type="term" value="P:kynurenine metabolic process"/>
    <property type="evidence" value="ECO:0007669"/>
    <property type="project" value="EnsemblFungi"/>
</dbReference>
<keyword evidence="9 11" id="KW-0496">Mitochondrion</keyword>
<evidence type="ECO:0000256" key="11">
    <source>
        <dbReference type="HAMAP-Rule" id="MF_03018"/>
    </source>
</evidence>
<comment type="function">
    <text evidence="11">Catalyzes the hydroxylation of L-kynurenine (L-Kyn) to form 3-hydroxy-L-kynurenine (L-3OHKyn). Required for synthesis of quinolinic acid.</text>
</comment>
<dbReference type="GeneID" id="8201230"/>
<comment type="cofactor">
    <cofactor evidence="1 11">
        <name>FAD</name>
        <dbReference type="ChEBI" id="CHEBI:57692"/>
    </cofactor>
</comment>
<dbReference type="STRING" id="644223.C4R924"/>
<reference evidence="14 15" key="1">
    <citation type="journal article" date="2009" name="Nat. Biotechnol.">
        <title>Genome sequence of the recombinant protein production host Pichia pastoris.</title>
        <authorList>
            <person name="De Schutter K."/>
            <person name="Lin Y.C."/>
            <person name="Tiels P."/>
            <person name="Van Hecke A."/>
            <person name="Glinka S."/>
            <person name="Weber-Lehmann J."/>
            <person name="Rouze P."/>
            <person name="Van de Peer Y."/>
            <person name="Callewaert N."/>
        </authorList>
    </citation>
    <scope>NUCLEOTIDE SEQUENCE [LARGE SCALE GENOMIC DNA]</scope>
    <source>
        <strain evidence="15">GS115 / ATCC 20864</strain>
    </source>
</reference>
<dbReference type="InParanoid" id="C4R924"/>
<feature type="transmembrane region" description="Helical" evidence="12">
    <location>
        <begin position="437"/>
        <end position="457"/>
    </location>
</feature>
<comment type="similarity">
    <text evidence="11">Belongs to the aromatic-ring hydroxylase family. KMO subfamily.</text>
</comment>
<dbReference type="HOGENOM" id="CLU_023210_0_1_1"/>
<evidence type="ECO:0000256" key="10">
    <source>
        <dbReference type="ARBA" id="ARBA00047818"/>
    </source>
</evidence>
<evidence type="ECO:0000256" key="4">
    <source>
        <dbReference type="ARBA" id="ARBA00022787"/>
    </source>
</evidence>
<dbReference type="InterPro" id="IPR027545">
    <property type="entry name" value="Kynurenine_monooxygenase"/>
</dbReference>
<evidence type="ECO:0000256" key="5">
    <source>
        <dbReference type="ARBA" id="ARBA00022827"/>
    </source>
</evidence>
<dbReference type="EMBL" id="FN392322">
    <property type="protein sequence ID" value="CAY72099.1"/>
    <property type="molecule type" value="Genomic_DNA"/>
</dbReference>
<dbReference type="GO" id="GO:0005741">
    <property type="term" value="C:mitochondrial outer membrane"/>
    <property type="evidence" value="ECO:0007669"/>
    <property type="project" value="UniProtKB-SubCell"/>
</dbReference>
<dbReference type="PANTHER" id="PTHR46028:SF2">
    <property type="entry name" value="KYNURENINE 3-MONOOXYGENASE"/>
    <property type="match status" value="1"/>
</dbReference>
<dbReference type="FunFam" id="3.50.50.60:FF:000129">
    <property type="entry name" value="Kynurenine 3-monooxygenase"/>
    <property type="match status" value="1"/>
</dbReference>
<comment type="subcellular location">
    <subcellularLocation>
        <location evidence="11">Mitochondrion outer membrane</location>
    </subcellularLocation>
</comment>
<dbReference type="EC" id="1.14.13.9" evidence="11"/>
<gene>
    <name evidence="11" type="primary">BNA4</name>
    <name evidence="14" type="ordered locus">PAS_chr4_0830</name>
</gene>
<comment type="pathway">
    <text evidence="11">Cofactor biosynthesis; NAD(+) biosynthesis; quinolinate from L-kynurenine: step 1/3.</text>
</comment>
<dbReference type="KEGG" id="ppa:PAS_chr4_0830"/>
<evidence type="ECO:0000313" key="15">
    <source>
        <dbReference type="Proteomes" id="UP000000314"/>
    </source>
</evidence>
<comment type="catalytic activity">
    <reaction evidence="10 11">
        <text>L-kynurenine + NADPH + O2 + H(+) = 3-hydroxy-L-kynurenine + NADP(+) + H2O</text>
        <dbReference type="Rhea" id="RHEA:20545"/>
        <dbReference type="ChEBI" id="CHEBI:15377"/>
        <dbReference type="ChEBI" id="CHEBI:15378"/>
        <dbReference type="ChEBI" id="CHEBI:15379"/>
        <dbReference type="ChEBI" id="CHEBI:57783"/>
        <dbReference type="ChEBI" id="CHEBI:57959"/>
        <dbReference type="ChEBI" id="CHEBI:58125"/>
        <dbReference type="ChEBI" id="CHEBI:58349"/>
        <dbReference type="EC" id="1.14.13.9"/>
    </reaction>
</comment>
<evidence type="ECO:0000259" key="13">
    <source>
        <dbReference type="Pfam" id="PF01494"/>
    </source>
</evidence>
<dbReference type="PRINTS" id="PR00420">
    <property type="entry name" value="RNGMNOXGNASE"/>
</dbReference>
<evidence type="ECO:0000256" key="6">
    <source>
        <dbReference type="ARBA" id="ARBA00022857"/>
    </source>
</evidence>
<dbReference type="GO" id="GO:0019805">
    <property type="term" value="P:quinolinate biosynthetic process"/>
    <property type="evidence" value="ECO:0007669"/>
    <property type="project" value="UniProtKB-UniRule"/>
</dbReference>
<keyword evidence="7 11" id="KW-0560">Oxidoreductase</keyword>
<dbReference type="HAMAP" id="MF_01971">
    <property type="entry name" value="Kynurenine_monooxygenase"/>
    <property type="match status" value="1"/>
</dbReference>
<name>C4R924_KOMPG</name>
<dbReference type="GO" id="GO:0043420">
    <property type="term" value="P:anthranilate metabolic process"/>
    <property type="evidence" value="ECO:0007669"/>
    <property type="project" value="UniProtKB-UniRule"/>
</dbReference>
<keyword evidence="8 11" id="KW-0503">Monooxygenase</keyword>
<keyword evidence="4 11" id="KW-1000">Mitochondrion outer membrane</keyword>
<keyword evidence="3 11" id="KW-0662">Pyridine nucleotide biosynthesis</keyword>
<sequence>MKGNVAVIGAGLVGAVAGLSLAHEGYNVTIFELRADPRLADTEDKNLRSINLAVSNRGIRTLRMIDPQMAERVLADVLPMKGRMIHDLKGNQAEQLYGLYGDAIYSIDRGVLNENLLHEIELFDEAKNEGSIQTKFEHKLVNMDFGNDNDEHSPVELTFRRKNSNDDVHLKFDMVIGADGAHSITRAFLGKKVRMDYSSQYIDKCYVELYIPPSDDPSNKFSISPNHLHIWPRVDFMLIALPNTDGSFTSTFFGPWKLTESLRTEEQISSFFSDQFPDAVNLIGEKSLVRAFQNNPKGSLLQVTCSPYHFKGKCIIIGDAAHSMVPFYGQGMNCGFEDVRVLTELLKKYKHVSEDAFEAFTETRHKDLLAILSLALANYHEMSAKVTSNLYKLRKATDGFLHKLLGDHWLPLYTMVSFRDDIPYHEALEIEANQHRLVSIFGGVTILSASVAILYGLKRGLKI</sequence>
<dbReference type="GO" id="GO:0016174">
    <property type="term" value="F:NAD(P)H oxidase H2O2-forming activity"/>
    <property type="evidence" value="ECO:0007669"/>
    <property type="project" value="EnsemblFungi"/>
</dbReference>
<dbReference type="OMA" id="REFMFIA"/>
<dbReference type="eggNOG" id="KOG2614">
    <property type="taxonomic scope" value="Eukaryota"/>
</dbReference>
<dbReference type="SMR" id="C4R924"/>
<evidence type="ECO:0000256" key="12">
    <source>
        <dbReference type="SAM" id="Phobius"/>
    </source>
</evidence>
<dbReference type="InterPro" id="IPR036188">
    <property type="entry name" value="FAD/NAD-bd_sf"/>
</dbReference>
<dbReference type="GO" id="GO:0006569">
    <property type="term" value="P:L-tryptophan catabolic process"/>
    <property type="evidence" value="ECO:0007669"/>
    <property type="project" value="UniProtKB-UniRule"/>
</dbReference>
<evidence type="ECO:0000256" key="2">
    <source>
        <dbReference type="ARBA" id="ARBA00022630"/>
    </source>
</evidence>
<keyword evidence="15" id="KW-1185">Reference proteome</keyword>
<dbReference type="FunCoup" id="C4R924">
    <property type="interactions" value="767"/>
</dbReference>
<dbReference type="Gene3D" id="3.50.50.60">
    <property type="entry name" value="FAD/NAD(P)-binding domain"/>
    <property type="match status" value="1"/>
</dbReference>
<keyword evidence="6 11" id="KW-0521">NADP</keyword>
<dbReference type="SUPFAM" id="SSF51905">
    <property type="entry name" value="FAD/NAD(P)-binding domain"/>
    <property type="match status" value="1"/>
</dbReference>
<dbReference type="GO" id="GO:0071949">
    <property type="term" value="F:FAD binding"/>
    <property type="evidence" value="ECO:0007669"/>
    <property type="project" value="EnsemblFungi"/>
</dbReference>
<accession>C4R924</accession>
<evidence type="ECO:0000256" key="3">
    <source>
        <dbReference type="ARBA" id="ARBA00022642"/>
    </source>
</evidence>
<evidence type="ECO:0000313" key="14">
    <source>
        <dbReference type="EMBL" id="CAY72099.1"/>
    </source>
</evidence>
<dbReference type="AlphaFoldDB" id="C4R924"/>
<dbReference type="UniPathway" id="UPA00253">
    <property type="reaction ID" value="UER00328"/>
</dbReference>
<protein>
    <recommendedName>
        <fullName evidence="11">Kynurenine 3-monooxygenase</fullName>
        <ecNumber evidence="11">1.14.13.9</ecNumber>
    </recommendedName>
    <alternativeName>
        <fullName evidence="11">Biosynthesis of nicotinic acid protein 4</fullName>
    </alternativeName>
    <alternativeName>
        <fullName evidence="11">Kynurenine 3-hydroxylase</fullName>
    </alternativeName>
</protein>
<keyword evidence="11 12" id="KW-0472">Membrane</keyword>
<proteinExistence type="inferred from homology"/>
<keyword evidence="12" id="KW-0812">Transmembrane</keyword>